<dbReference type="NCBIfam" id="TIGR00773">
    <property type="entry name" value="NhaA"/>
    <property type="match status" value="1"/>
</dbReference>
<keyword evidence="10 11" id="KW-0739">Sodium transport</keyword>
<dbReference type="Pfam" id="PF06965">
    <property type="entry name" value="Na_H_antiport_1"/>
    <property type="match status" value="1"/>
</dbReference>
<evidence type="ECO:0000256" key="6">
    <source>
        <dbReference type="ARBA" id="ARBA00022989"/>
    </source>
</evidence>
<dbReference type="PANTHER" id="PTHR30341:SF0">
    <property type="entry name" value="NA(+)_H(+) ANTIPORTER NHAA"/>
    <property type="match status" value="1"/>
</dbReference>
<keyword evidence="2 11" id="KW-0813">Transport</keyword>
<feature type="transmembrane region" description="Helical" evidence="11">
    <location>
        <begin position="37"/>
        <end position="59"/>
    </location>
</feature>
<keyword evidence="9 11" id="KW-0472">Membrane</keyword>
<comment type="caution">
    <text evidence="12">The sequence shown here is derived from an EMBL/GenBank/DDBJ whole genome shotgun (WGS) entry which is preliminary data.</text>
</comment>
<keyword evidence="3 11" id="KW-0050">Antiport</keyword>
<dbReference type="GO" id="GO:0015385">
    <property type="term" value="F:sodium:proton antiporter activity"/>
    <property type="evidence" value="ECO:0007669"/>
    <property type="project" value="UniProtKB-UniRule"/>
</dbReference>
<feature type="transmembrane region" description="Helical" evidence="11">
    <location>
        <begin position="384"/>
        <end position="405"/>
    </location>
</feature>
<evidence type="ECO:0000256" key="10">
    <source>
        <dbReference type="ARBA" id="ARBA00023201"/>
    </source>
</evidence>
<evidence type="ECO:0000256" key="3">
    <source>
        <dbReference type="ARBA" id="ARBA00022449"/>
    </source>
</evidence>
<evidence type="ECO:0000256" key="1">
    <source>
        <dbReference type="ARBA" id="ARBA00004429"/>
    </source>
</evidence>
<dbReference type="Gene3D" id="1.20.1530.10">
    <property type="entry name" value="Na+/H+ antiporter like domain"/>
    <property type="match status" value="1"/>
</dbReference>
<dbReference type="GO" id="GO:0005886">
    <property type="term" value="C:plasma membrane"/>
    <property type="evidence" value="ECO:0007669"/>
    <property type="project" value="UniProtKB-SubCell"/>
</dbReference>
<organism evidence="12 13">
    <name type="scientific">Glycomyces buryatensis</name>
    <dbReference type="NCBI Taxonomy" id="2570927"/>
    <lineage>
        <taxon>Bacteria</taxon>
        <taxon>Bacillati</taxon>
        <taxon>Actinomycetota</taxon>
        <taxon>Actinomycetes</taxon>
        <taxon>Glycomycetales</taxon>
        <taxon>Glycomycetaceae</taxon>
        <taxon>Glycomyces</taxon>
    </lineage>
</organism>
<evidence type="ECO:0000313" key="13">
    <source>
        <dbReference type="Proteomes" id="UP000308760"/>
    </source>
</evidence>
<reference evidence="13" key="1">
    <citation type="submission" date="2019-04" db="EMBL/GenBank/DDBJ databases">
        <title>Nocardioides xinjiangensis sp. nov.</title>
        <authorList>
            <person name="Liu S."/>
        </authorList>
    </citation>
    <scope>NUCLEOTIDE SEQUENCE [LARGE SCALE GENOMIC DNA]</scope>
    <source>
        <strain evidence="13">18</strain>
    </source>
</reference>
<evidence type="ECO:0000256" key="8">
    <source>
        <dbReference type="ARBA" id="ARBA00023065"/>
    </source>
</evidence>
<keyword evidence="13" id="KW-1185">Reference proteome</keyword>
<evidence type="ECO:0000313" key="12">
    <source>
        <dbReference type="EMBL" id="THV42729.1"/>
    </source>
</evidence>
<feature type="transmembrane region" description="Helical" evidence="11">
    <location>
        <begin position="425"/>
        <end position="445"/>
    </location>
</feature>
<evidence type="ECO:0000256" key="4">
    <source>
        <dbReference type="ARBA" id="ARBA00022475"/>
    </source>
</evidence>
<dbReference type="InterPro" id="IPR004670">
    <property type="entry name" value="NhaA"/>
</dbReference>
<evidence type="ECO:0000256" key="2">
    <source>
        <dbReference type="ARBA" id="ARBA00022448"/>
    </source>
</evidence>
<dbReference type="RefSeq" id="WP_136533429.1">
    <property type="nucleotide sequence ID" value="NZ_STGY01000019.1"/>
</dbReference>
<evidence type="ECO:0000256" key="7">
    <source>
        <dbReference type="ARBA" id="ARBA00023053"/>
    </source>
</evidence>
<feature type="transmembrane region" description="Helical" evidence="11">
    <location>
        <begin position="182"/>
        <end position="203"/>
    </location>
</feature>
<evidence type="ECO:0000256" key="9">
    <source>
        <dbReference type="ARBA" id="ARBA00023136"/>
    </source>
</evidence>
<proteinExistence type="inferred from homology"/>
<dbReference type="HAMAP" id="MF_01844">
    <property type="entry name" value="NhaA"/>
    <property type="match status" value="1"/>
</dbReference>
<protein>
    <recommendedName>
        <fullName evidence="11">Na(+)/H(+) antiporter NhaA</fullName>
    </recommendedName>
    <alternativeName>
        <fullName evidence="11">Sodium/proton antiporter NhaA</fullName>
    </alternativeName>
</protein>
<feature type="transmembrane region" description="Helical" evidence="11">
    <location>
        <begin position="154"/>
        <end position="173"/>
    </location>
</feature>
<feature type="transmembrane region" description="Helical" evidence="11">
    <location>
        <begin position="91"/>
        <end position="108"/>
    </location>
</feature>
<feature type="transmembrane region" description="Helical" evidence="11">
    <location>
        <begin position="348"/>
        <end position="372"/>
    </location>
</feature>
<sequence>MRLNKEPWTSAIWNNRPSFLHSDQRLARYVGRPAADFLRIEPAGGIVLLVCAAIALLWANSPWSSSYDAVWGMDISFHFGDFEVHHSFKDWINDGLMAFFFFVVGMEIKSEIVTGHLRSARNAVTPIAAAIGGMVVPAAIYLAFNAGTDASHGWGIPMATDIAFAVGIVALFGDRIPSPARIFLLTLAIVDDLGAIAVIAVFYTDDMSMGWLAVAGALLALAVALRIINVWSGPVYLVIGILAWLAMLESGVHATIAGVAMGLIISSRPLLDPQVAHETAQEMAKGGLTTEETERVAKLVKESVPPTERLQNKFHPFSSFVVLPLFALANAGVPLSGEMLAQAFTSTATLGIAIGLVVGKFVGVLGASWIVVKLGLGRLPDGTGWRLLGGLAAVAGVGFTVALFITELAFRGGDAGLLTDEAKIGVLAGSLIAACLGALILRLVAPGPGEARKRAESEG</sequence>
<keyword evidence="5 11" id="KW-0812">Transmembrane</keyword>
<keyword evidence="4 11" id="KW-1003">Cell membrane</keyword>
<comment type="subcellular location">
    <subcellularLocation>
        <location evidence="1">Cell inner membrane</location>
        <topology evidence="1">Multi-pass membrane protein</topology>
    </subcellularLocation>
    <subcellularLocation>
        <location evidence="11">Cell membrane</location>
        <topology evidence="11">Multi-pass membrane protein</topology>
    </subcellularLocation>
</comment>
<dbReference type="EMBL" id="STGY01000019">
    <property type="protein sequence ID" value="THV42729.1"/>
    <property type="molecule type" value="Genomic_DNA"/>
</dbReference>
<dbReference type="GO" id="GO:0006885">
    <property type="term" value="P:regulation of pH"/>
    <property type="evidence" value="ECO:0007669"/>
    <property type="project" value="UniProtKB-UniRule"/>
</dbReference>
<comment type="similarity">
    <text evidence="11">Belongs to the NhaA Na(+)/H(+) (TC 2.A.33) antiporter family.</text>
</comment>
<reference evidence="12 13" key="2">
    <citation type="submission" date="2019-05" db="EMBL/GenBank/DDBJ databases">
        <title>Glycomyces buryatensis sp. nov.</title>
        <authorList>
            <person name="Nikitina E."/>
        </authorList>
    </citation>
    <scope>NUCLEOTIDE SEQUENCE [LARGE SCALE GENOMIC DNA]</scope>
    <source>
        <strain evidence="12 13">18</strain>
    </source>
</reference>
<comment type="catalytic activity">
    <reaction evidence="11">
        <text>Na(+)(in) + 2 H(+)(out) = Na(+)(out) + 2 H(+)(in)</text>
        <dbReference type="Rhea" id="RHEA:29251"/>
        <dbReference type="ChEBI" id="CHEBI:15378"/>
        <dbReference type="ChEBI" id="CHEBI:29101"/>
    </reaction>
</comment>
<feature type="transmembrane region" description="Helical" evidence="11">
    <location>
        <begin position="120"/>
        <end position="142"/>
    </location>
</feature>
<keyword evidence="6 11" id="KW-1133">Transmembrane helix</keyword>
<dbReference type="AlphaFoldDB" id="A0A4S8QMR5"/>
<keyword evidence="8 11" id="KW-0406">Ion transport</keyword>
<dbReference type="InterPro" id="IPR023171">
    <property type="entry name" value="Na/H_antiporter_dom_sf"/>
</dbReference>
<feature type="transmembrane region" description="Helical" evidence="11">
    <location>
        <begin position="235"/>
        <end position="265"/>
    </location>
</feature>
<dbReference type="PANTHER" id="PTHR30341">
    <property type="entry name" value="SODIUM ION/PROTON ANTIPORTER NHAA-RELATED"/>
    <property type="match status" value="1"/>
</dbReference>
<evidence type="ECO:0000256" key="11">
    <source>
        <dbReference type="HAMAP-Rule" id="MF_01844"/>
    </source>
</evidence>
<name>A0A4S8QMR5_9ACTN</name>
<accession>A0A4S8QMR5</accession>
<feature type="transmembrane region" description="Helical" evidence="11">
    <location>
        <begin position="209"/>
        <end position="228"/>
    </location>
</feature>
<keyword evidence="7 11" id="KW-0915">Sodium</keyword>
<dbReference type="Proteomes" id="UP000308760">
    <property type="component" value="Unassembled WGS sequence"/>
</dbReference>
<gene>
    <name evidence="11 12" type="primary">nhaA</name>
    <name evidence="12" type="ORF">FAB82_04910</name>
</gene>
<evidence type="ECO:0000256" key="5">
    <source>
        <dbReference type="ARBA" id="ARBA00022692"/>
    </source>
</evidence>
<comment type="function">
    <text evidence="11">Na(+)/H(+) antiporter that extrudes sodium in exchange for external protons.</text>
</comment>
<dbReference type="OrthoDB" id="9808135at2"/>